<evidence type="ECO:0000259" key="7">
    <source>
        <dbReference type="PROSITE" id="PS50262"/>
    </source>
</evidence>
<dbReference type="EMBL" id="CAJGYM010000005">
    <property type="protein sequence ID" value="CAD6186974.1"/>
    <property type="molecule type" value="Genomic_DNA"/>
</dbReference>
<dbReference type="OrthoDB" id="5783891at2759"/>
<evidence type="ECO:0000256" key="2">
    <source>
        <dbReference type="ARBA" id="ARBA00022692"/>
    </source>
</evidence>
<feature type="transmembrane region" description="Helical" evidence="6">
    <location>
        <begin position="29"/>
        <end position="54"/>
    </location>
</feature>
<keyword evidence="4 6" id="KW-0472">Membrane</keyword>
<dbReference type="Pfam" id="PF00001">
    <property type="entry name" value="7tm_1"/>
    <property type="match status" value="1"/>
</dbReference>
<evidence type="ECO:0000256" key="3">
    <source>
        <dbReference type="ARBA" id="ARBA00022989"/>
    </source>
</evidence>
<accession>A0A8S1GV35</accession>
<dbReference type="GO" id="GO:0016020">
    <property type="term" value="C:membrane"/>
    <property type="evidence" value="ECO:0007669"/>
    <property type="project" value="UniProtKB-SubCell"/>
</dbReference>
<dbReference type="Proteomes" id="UP000835052">
    <property type="component" value="Unassembled WGS sequence"/>
</dbReference>
<gene>
    <name evidence="8" type="ORF">CAUJ_LOCUS2893</name>
</gene>
<feature type="transmembrane region" description="Helical" evidence="6">
    <location>
        <begin position="296"/>
        <end position="319"/>
    </location>
</feature>
<reference evidence="8" key="1">
    <citation type="submission" date="2020-10" db="EMBL/GenBank/DDBJ databases">
        <authorList>
            <person name="Kikuchi T."/>
        </authorList>
    </citation>
    <scope>NUCLEOTIDE SEQUENCE</scope>
    <source>
        <strain evidence="8">NKZ352</strain>
    </source>
</reference>
<dbReference type="InterPro" id="IPR017452">
    <property type="entry name" value="GPCR_Rhodpsn_7TM"/>
</dbReference>
<evidence type="ECO:0000256" key="4">
    <source>
        <dbReference type="ARBA" id="ARBA00023136"/>
    </source>
</evidence>
<feature type="transmembrane region" description="Helical" evidence="6">
    <location>
        <begin position="66"/>
        <end position="85"/>
    </location>
</feature>
<feature type="domain" description="G-protein coupled receptors family 1 profile" evidence="7">
    <location>
        <begin position="46"/>
        <end position="320"/>
    </location>
</feature>
<evidence type="ECO:0000313" key="8">
    <source>
        <dbReference type="EMBL" id="CAD6186974.1"/>
    </source>
</evidence>
<feature type="transmembrane region" description="Helical" evidence="6">
    <location>
        <begin position="207"/>
        <end position="227"/>
    </location>
</feature>
<dbReference type="PANTHER" id="PTHR46709">
    <property type="entry name" value="PROTEIN CBG23488-RELATED"/>
    <property type="match status" value="1"/>
</dbReference>
<evidence type="ECO:0000256" key="6">
    <source>
        <dbReference type="SAM" id="Phobius"/>
    </source>
</evidence>
<dbReference type="SUPFAM" id="SSF81321">
    <property type="entry name" value="Family A G protein-coupled receptor-like"/>
    <property type="match status" value="1"/>
</dbReference>
<protein>
    <recommendedName>
        <fullName evidence="7">G-protein coupled receptors family 1 profile domain-containing protein</fullName>
    </recommendedName>
</protein>
<dbReference type="PROSITE" id="PS50262">
    <property type="entry name" value="G_PROTEIN_RECEP_F1_2"/>
    <property type="match status" value="1"/>
</dbReference>
<feature type="transmembrane region" description="Helical" evidence="6">
    <location>
        <begin position="105"/>
        <end position="131"/>
    </location>
</feature>
<evidence type="ECO:0000256" key="1">
    <source>
        <dbReference type="ARBA" id="ARBA00004370"/>
    </source>
</evidence>
<dbReference type="InterPro" id="IPR000276">
    <property type="entry name" value="GPCR_Rhodpsn"/>
</dbReference>
<organism evidence="8 9">
    <name type="scientific">Caenorhabditis auriculariae</name>
    <dbReference type="NCBI Taxonomy" id="2777116"/>
    <lineage>
        <taxon>Eukaryota</taxon>
        <taxon>Metazoa</taxon>
        <taxon>Ecdysozoa</taxon>
        <taxon>Nematoda</taxon>
        <taxon>Chromadorea</taxon>
        <taxon>Rhabditida</taxon>
        <taxon>Rhabditina</taxon>
        <taxon>Rhabditomorpha</taxon>
        <taxon>Rhabditoidea</taxon>
        <taxon>Rhabditidae</taxon>
        <taxon>Peloderinae</taxon>
        <taxon>Caenorhabditis</taxon>
    </lineage>
</organism>
<comment type="caution">
    <text evidence="8">The sequence shown here is derived from an EMBL/GenBank/DDBJ whole genome shotgun (WGS) entry which is preliminary data.</text>
</comment>
<evidence type="ECO:0000313" key="9">
    <source>
        <dbReference type="Proteomes" id="UP000835052"/>
    </source>
</evidence>
<keyword evidence="9" id="KW-1185">Reference proteome</keyword>
<evidence type="ECO:0000256" key="5">
    <source>
        <dbReference type="SAM" id="MobiDB-lite"/>
    </source>
</evidence>
<proteinExistence type="predicted"/>
<feature type="compositionally biased region" description="Acidic residues" evidence="5">
    <location>
        <begin position="365"/>
        <end position="376"/>
    </location>
</feature>
<keyword evidence="3 6" id="KW-1133">Transmembrane helix</keyword>
<dbReference type="PANTHER" id="PTHR46709:SF4">
    <property type="entry name" value="G-PROTEIN COUPLED RECEPTORS FAMILY 1 PROFILE DOMAIN-CONTAINING PROTEIN"/>
    <property type="match status" value="1"/>
</dbReference>
<sequence>MDPNGSSLPIDGPQPDCDFVSPVYVKERFYLVAVFGTTVAVINILENAFLSFMLFKKKSHRSSHMLYLALLAFFDVWMAVAYIPLMSLNLATDYFQSVVLLRAWFTYVLPMITMSHIAMTASSFLMVAASLERYFITVQPNGRKTKWLQKHRMTIAASSVVMGIVCKFTQALEITVSYEPKCYGTMKEYIIEASELTKDPIYDYWRVIFRAVFTNFIPFSLLALINIRIVSIISRSEFEYLHSNKLSDAKRKARVRNATRTLVFVVFTYLLSNVLNVVIILWEYIDYEQIAFEFNNFYTCAVDVVSLLTIFTGTLRLPIYVTCQPNLKKEFVTQFKRALTTSPYYKGYSRTPSVGMSNADREDDKMDVDDEEDVPTEEQKTQYPLLFTLGTVLLVEQNEKDGNACIIRNDKATEDSNDDDV</sequence>
<name>A0A8S1GV35_9PELO</name>
<dbReference type="Gene3D" id="1.20.1070.10">
    <property type="entry name" value="Rhodopsin 7-helix transmembrane proteins"/>
    <property type="match status" value="1"/>
</dbReference>
<feature type="transmembrane region" description="Helical" evidence="6">
    <location>
        <begin position="152"/>
        <end position="170"/>
    </location>
</feature>
<dbReference type="CDD" id="cd14978">
    <property type="entry name" value="7tmA_FMRFamide_R-like"/>
    <property type="match status" value="1"/>
</dbReference>
<feature type="transmembrane region" description="Helical" evidence="6">
    <location>
        <begin position="261"/>
        <end position="284"/>
    </location>
</feature>
<dbReference type="AlphaFoldDB" id="A0A8S1GV35"/>
<comment type="subcellular location">
    <subcellularLocation>
        <location evidence="1">Membrane</location>
    </subcellularLocation>
</comment>
<keyword evidence="2 6" id="KW-0812">Transmembrane</keyword>
<feature type="region of interest" description="Disordered" evidence="5">
    <location>
        <begin position="351"/>
        <end position="379"/>
    </location>
</feature>
<dbReference type="GO" id="GO:0004930">
    <property type="term" value="F:G protein-coupled receptor activity"/>
    <property type="evidence" value="ECO:0007669"/>
    <property type="project" value="InterPro"/>
</dbReference>